<organism evidence="7 8">
    <name type="scientific">Chionoecetes opilio</name>
    <name type="common">Atlantic snow crab</name>
    <name type="synonym">Cancer opilio</name>
    <dbReference type="NCBI Taxonomy" id="41210"/>
    <lineage>
        <taxon>Eukaryota</taxon>
        <taxon>Metazoa</taxon>
        <taxon>Ecdysozoa</taxon>
        <taxon>Arthropoda</taxon>
        <taxon>Crustacea</taxon>
        <taxon>Multicrustacea</taxon>
        <taxon>Malacostraca</taxon>
        <taxon>Eumalacostraca</taxon>
        <taxon>Eucarida</taxon>
        <taxon>Decapoda</taxon>
        <taxon>Pleocyemata</taxon>
        <taxon>Brachyura</taxon>
        <taxon>Eubrachyura</taxon>
        <taxon>Majoidea</taxon>
        <taxon>Majidae</taxon>
        <taxon>Chionoecetes</taxon>
    </lineage>
</organism>
<proteinExistence type="inferred from homology"/>
<evidence type="ECO:0000313" key="8">
    <source>
        <dbReference type="Proteomes" id="UP000770661"/>
    </source>
</evidence>
<dbReference type="InterPro" id="IPR000387">
    <property type="entry name" value="Tyr_Pase_dom"/>
</dbReference>
<evidence type="ECO:0000259" key="6">
    <source>
        <dbReference type="PROSITE" id="PS50056"/>
    </source>
</evidence>
<keyword evidence="7" id="KW-0675">Receptor</keyword>
<comment type="caution">
    <text evidence="7">The sequence shown here is derived from an EMBL/GenBank/DDBJ whole genome shotgun (WGS) entry which is preliminary data.</text>
</comment>
<reference evidence="7" key="1">
    <citation type="submission" date="2020-07" db="EMBL/GenBank/DDBJ databases">
        <title>The High-quality genome of the commercially important snow crab, Chionoecetes opilio.</title>
        <authorList>
            <person name="Jeong J.-H."/>
            <person name="Ryu S."/>
        </authorList>
    </citation>
    <scope>NUCLEOTIDE SEQUENCE</scope>
    <source>
        <strain evidence="7">MADBK_172401_WGS</strain>
        <tissue evidence="7">Digestive gland</tissue>
    </source>
</reference>
<dbReference type="InterPro" id="IPR003595">
    <property type="entry name" value="Tyr_Pase_cat"/>
</dbReference>
<dbReference type="Gene3D" id="3.90.190.10">
    <property type="entry name" value="Protein tyrosine phosphatase superfamily"/>
    <property type="match status" value="2"/>
</dbReference>
<protein>
    <recommendedName>
        <fullName evidence="2">protein-tyrosine-phosphatase</fullName>
        <ecNumber evidence="2">3.1.3.48</ecNumber>
    </recommendedName>
</protein>
<dbReference type="GO" id="GO:0004725">
    <property type="term" value="F:protein tyrosine phosphatase activity"/>
    <property type="evidence" value="ECO:0007669"/>
    <property type="project" value="InterPro"/>
</dbReference>
<dbReference type="PROSITE" id="PS50055">
    <property type="entry name" value="TYR_PHOSPHATASE_PTP"/>
    <property type="match status" value="2"/>
</dbReference>
<accession>A0A8J4Y7A5</accession>
<sequence length="551" mass="61932">MDEAIYENLKPEESSATIASRIPLSAVEAYLNKVIGSKEAGDDFKTVPSTLPKSMEMAQRPENKSKNRFKNNHPYDDTRVVLSCLHDDPNSDYINANHVQGYGRIRYIASQGPKSGKVSTIADFWRMIVEQNITVIVMVANFVEMGKSKVGEYFNSGQTLNFDGFEVVVDSTEQLPHFTVSSLVVKWGAETYPVQHYHYTKWPDHGISTEAKSIAEMLCHFQSHHKHGGTVVHCSAGIGRTGTVLQVLLMCEMLSRKGYFNPIEVLGRLRMSRARLVENEAQYNLSLEILEEIMFGKKTIVSADDLTNHLDEYVLVSKTQFARAKALPSPLSYNTSNLPDFQTLNRNQSVLPADSNRCYLQPRPGMEAWLAQYINAIRVPTSNRQFMLATEHPLLHNVTSFWRLVVESECTIIIFVNSLDSKDEGEFPTMIMEPGSEWQVDQYELKVEDTVSYGSWLKLSTLTLTSNEECIHRVDVYQSVKWPVDSPLPPSPYILLSLAELLQIPRSSTAGPPLLCCRLAFFPSLPILSPSMLQVSLLPITAHSLPFYVAG</sequence>
<dbReference type="SMART" id="SM00194">
    <property type="entry name" value="PTPc"/>
    <property type="match status" value="1"/>
</dbReference>
<dbReference type="SUPFAM" id="SSF52799">
    <property type="entry name" value="(Phosphotyrosine protein) phosphatases II"/>
    <property type="match status" value="2"/>
</dbReference>
<evidence type="ECO:0000256" key="4">
    <source>
        <dbReference type="ARBA" id="ARBA00022912"/>
    </source>
</evidence>
<evidence type="ECO:0000313" key="7">
    <source>
        <dbReference type="EMBL" id="KAG0716195.1"/>
    </source>
</evidence>
<dbReference type="EMBL" id="JACEEZ010019044">
    <property type="protein sequence ID" value="KAG0716195.1"/>
    <property type="molecule type" value="Genomic_DNA"/>
</dbReference>
<dbReference type="EC" id="3.1.3.48" evidence="2"/>
<evidence type="ECO:0000259" key="5">
    <source>
        <dbReference type="PROSITE" id="PS50055"/>
    </source>
</evidence>
<dbReference type="AlphaFoldDB" id="A0A8J4Y7A5"/>
<dbReference type="PANTHER" id="PTHR19134">
    <property type="entry name" value="RECEPTOR-TYPE TYROSINE-PROTEIN PHOSPHATASE"/>
    <property type="match status" value="1"/>
</dbReference>
<comment type="similarity">
    <text evidence="1">Belongs to the protein-tyrosine phosphatase family.</text>
</comment>
<feature type="domain" description="Tyrosine-protein phosphatase" evidence="5">
    <location>
        <begin position="309"/>
        <end position="551"/>
    </location>
</feature>
<dbReference type="InterPro" id="IPR000242">
    <property type="entry name" value="PTP_cat"/>
</dbReference>
<dbReference type="OrthoDB" id="6372953at2759"/>
<dbReference type="GO" id="GO:0048666">
    <property type="term" value="P:neuron development"/>
    <property type="evidence" value="ECO:0007669"/>
    <property type="project" value="UniProtKB-ARBA"/>
</dbReference>
<gene>
    <name evidence="7" type="primary">Ptprg</name>
    <name evidence="7" type="ORF">GWK47_010266</name>
</gene>
<dbReference type="InterPro" id="IPR029021">
    <property type="entry name" value="Prot-tyrosine_phosphatase-like"/>
</dbReference>
<dbReference type="PROSITE" id="PS50056">
    <property type="entry name" value="TYR_PHOSPHATASE_2"/>
    <property type="match status" value="1"/>
</dbReference>
<dbReference type="PANTHER" id="PTHR19134:SF562">
    <property type="entry name" value="PROTEIN-TYROSINE-PHOSPHATASE"/>
    <property type="match status" value="1"/>
</dbReference>
<feature type="domain" description="Tyrosine specific protein phosphatases" evidence="6">
    <location>
        <begin position="212"/>
        <end position="284"/>
    </location>
</feature>
<keyword evidence="3" id="KW-0378">Hydrolase</keyword>
<dbReference type="InterPro" id="IPR050348">
    <property type="entry name" value="Protein-Tyr_Phosphatase"/>
</dbReference>
<feature type="domain" description="Tyrosine-protein phosphatase" evidence="5">
    <location>
        <begin position="40"/>
        <end position="293"/>
    </location>
</feature>
<dbReference type="CDD" id="cd00047">
    <property type="entry name" value="PTPc"/>
    <property type="match status" value="1"/>
</dbReference>
<evidence type="ECO:0000256" key="2">
    <source>
        <dbReference type="ARBA" id="ARBA00013064"/>
    </source>
</evidence>
<keyword evidence="8" id="KW-1185">Reference proteome</keyword>
<dbReference type="Pfam" id="PF00102">
    <property type="entry name" value="Y_phosphatase"/>
    <property type="match status" value="2"/>
</dbReference>
<dbReference type="InterPro" id="IPR016130">
    <property type="entry name" value="Tyr_Pase_AS"/>
</dbReference>
<name>A0A8J4Y7A5_CHIOP</name>
<dbReference type="Proteomes" id="UP000770661">
    <property type="component" value="Unassembled WGS sequence"/>
</dbReference>
<keyword evidence="4" id="KW-0904">Protein phosphatase</keyword>
<dbReference type="PROSITE" id="PS00383">
    <property type="entry name" value="TYR_PHOSPHATASE_1"/>
    <property type="match status" value="1"/>
</dbReference>
<dbReference type="SMART" id="SM00404">
    <property type="entry name" value="PTPc_motif"/>
    <property type="match status" value="1"/>
</dbReference>
<dbReference type="PRINTS" id="PR00700">
    <property type="entry name" value="PRTYPHPHTASE"/>
</dbReference>
<evidence type="ECO:0000256" key="1">
    <source>
        <dbReference type="ARBA" id="ARBA00009580"/>
    </source>
</evidence>
<evidence type="ECO:0000256" key="3">
    <source>
        <dbReference type="ARBA" id="ARBA00022801"/>
    </source>
</evidence>